<organism evidence="1 2">
    <name type="scientific">Amanita thiersii Skay4041</name>
    <dbReference type="NCBI Taxonomy" id="703135"/>
    <lineage>
        <taxon>Eukaryota</taxon>
        <taxon>Fungi</taxon>
        <taxon>Dikarya</taxon>
        <taxon>Basidiomycota</taxon>
        <taxon>Agaricomycotina</taxon>
        <taxon>Agaricomycetes</taxon>
        <taxon>Agaricomycetidae</taxon>
        <taxon>Agaricales</taxon>
        <taxon>Pluteineae</taxon>
        <taxon>Amanitaceae</taxon>
        <taxon>Amanita</taxon>
    </lineage>
</organism>
<gene>
    <name evidence="1" type="ORF">AMATHDRAFT_69817</name>
</gene>
<evidence type="ECO:0000313" key="2">
    <source>
        <dbReference type="Proteomes" id="UP000242287"/>
    </source>
</evidence>
<evidence type="ECO:0000313" key="1">
    <source>
        <dbReference type="EMBL" id="PFH46459.1"/>
    </source>
</evidence>
<sequence>MNHVTWDVVVRFPLFLWQQGPSSAQLTIARVRRIRAFSRNTTREQCSYGITGK</sequence>
<proteinExistence type="predicted"/>
<dbReference type="Proteomes" id="UP000242287">
    <property type="component" value="Unassembled WGS sequence"/>
</dbReference>
<reference evidence="1 2" key="1">
    <citation type="submission" date="2014-02" db="EMBL/GenBank/DDBJ databases">
        <title>Transposable element dynamics among asymbiotic and ectomycorrhizal Amanita fungi.</title>
        <authorList>
            <consortium name="DOE Joint Genome Institute"/>
            <person name="Hess J."/>
            <person name="Skrede I."/>
            <person name="Wolfe B."/>
            <person name="LaButti K."/>
            <person name="Ohm R.A."/>
            <person name="Grigoriev I.V."/>
            <person name="Pringle A."/>
        </authorList>
    </citation>
    <scope>NUCLEOTIDE SEQUENCE [LARGE SCALE GENOMIC DNA]</scope>
    <source>
        <strain evidence="1 2">SKay4041</strain>
    </source>
</reference>
<protein>
    <submittedName>
        <fullName evidence="1">Uncharacterized protein</fullName>
    </submittedName>
</protein>
<dbReference type="AlphaFoldDB" id="A0A2A9N849"/>
<name>A0A2A9N849_9AGAR</name>
<keyword evidence="2" id="KW-1185">Reference proteome</keyword>
<accession>A0A2A9N849</accession>
<dbReference type="EMBL" id="KZ302190">
    <property type="protein sequence ID" value="PFH46459.1"/>
    <property type="molecule type" value="Genomic_DNA"/>
</dbReference>